<evidence type="ECO:0000256" key="7">
    <source>
        <dbReference type="SAM" id="Phobius"/>
    </source>
</evidence>
<evidence type="ECO:0000256" key="4">
    <source>
        <dbReference type="ARBA" id="ARBA00022833"/>
    </source>
</evidence>
<dbReference type="InterPro" id="IPR051156">
    <property type="entry name" value="Mito/Outer_Membr_Metalloprot"/>
</dbReference>
<keyword evidence="2" id="KW-0479">Metal-binding</keyword>
<evidence type="ECO:0000313" key="10">
    <source>
        <dbReference type="EMBL" id="MFG6429363.1"/>
    </source>
</evidence>
<dbReference type="PANTHER" id="PTHR22726:SF1">
    <property type="entry name" value="METALLOENDOPEPTIDASE OMA1, MITOCHONDRIAL"/>
    <property type="match status" value="1"/>
</dbReference>
<keyword evidence="4 6" id="KW-0862">Zinc</keyword>
<feature type="domain" description="Peptidase M48" evidence="9">
    <location>
        <begin position="67"/>
        <end position="247"/>
    </location>
</feature>
<proteinExistence type="inferred from homology"/>
<dbReference type="Proteomes" id="UP001606210">
    <property type="component" value="Unassembled WGS sequence"/>
</dbReference>
<name>A0ABW7EYC5_9BURK</name>
<evidence type="ECO:0000256" key="5">
    <source>
        <dbReference type="ARBA" id="ARBA00023049"/>
    </source>
</evidence>
<organism evidence="10 11">
    <name type="scientific">Pelomonas parva</name>
    <dbReference type="NCBI Taxonomy" id="3299032"/>
    <lineage>
        <taxon>Bacteria</taxon>
        <taxon>Pseudomonadati</taxon>
        <taxon>Pseudomonadota</taxon>
        <taxon>Betaproteobacteria</taxon>
        <taxon>Burkholderiales</taxon>
        <taxon>Sphaerotilaceae</taxon>
        <taxon>Roseateles</taxon>
    </lineage>
</organism>
<evidence type="ECO:0000256" key="8">
    <source>
        <dbReference type="SAM" id="SignalP"/>
    </source>
</evidence>
<dbReference type="Gene3D" id="1.25.40.10">
    <property type="entry name" value="Tetratricopeptide repeat domain"/>
    <property type="match status" value="1"/>
</dbReference>
<keyword evidence="7" id="KW-0472">Membrane</keyword>
<keyword evidence="11" id="KW-1185">Reference proteome</keyword>
<evidence type="ECO:0000313" key="11">
    <source>
        <dbReference type="Proteomes" id="UP001606210"/>
    </source>
</evidence>
<comment type="caution">
    <text evidence="10">The sequence shown here is derived from an EMBL/GenBank/DDBJ whole genome shotgun (WGS) entry which is preliminary data.</text>
</comment>
<evidence type="ECO:0000256" key="1">
    <source>
        <dbReference type="ARBA" id="ARBA00022670"/>
    </source>
</evidence>
<dbReference type="CDD" id="cd07324">
    <property type="entry name" value="M48C_Oma1-like"/>
    <property type="match status" value="1"/>
</dbReference>
<dbReference type="Gene3D" id="3.30.2010.10">
    <property type="entry name" value="Metalloproteases ('zincins'), catalytic domain"/>
    <property type="match status" value="1"/>
</dbReference>
<dbReference type="EC" id="3.4.24.-" evidence="10"/>
<dbReference type="EMBL" id="JBIGHV010000002">
    <property type="protein sequence ID" value="MFG6429363.1"/>
    <property type="molecule type" value="Genomic_DNA"/>
</dbReference>
<keyword evidence="3 6" id="KW-0378">Hydrolase</keyword>
<feature type="signal peptide" evidence="8">
    <location>
        <begin position="1"/>
        <end position="28"/>
    </location>
</feature>
<evidence type="ECO:0000259" key="9">
    <source>
        <dbReference type="Pfam" id="PF01435"/>
    </source>
</evidence>
<keyword evidence="7" id="KW-0812">Transmembrane</keyword>
<accession>A0ABW7EYC5</accession>
<keyword evidence="7" id="KW-1133">Transmembrane helix</keyword>
<gene>
    <name evidence="10" type="ORF">ACG00Y_05535</name>
</gene>
<evidence type="ECO:0000256" key="6">
    <source>
        <dbReference type="RuleBase" id="RU003983"/>
    </source>
</evidence>
<dbReference type="SUPFAM" id="SSF48452">
    <property type="entry name" value="TPR-like"/>
    <property type="match status" value="1"/>
</dbReference>
<dbReference type="RefSeq" id="WP_394476745.1">
    <property type="nucleotide sequence ID" value="NZ_JBIGHV010000002.1"/>
</dbReference>
<evidence type="ECO:0000256" key="2">
    <source>
        <dbReference type="ARBA" id="ARBA00022723"/>
    </source>
</evidence>
<dbReference type="GO" id="GO:0008237">
    <property type="term" value="F:metallopeptidase activity"/>
    <property type="evidence" value="ECO:0007669"/>
    <property type="project" value="UniProtKB-KW"/>
</dbReference>
<dbReference type="PANTHER" id="PTHR22726">
    <property type="entry name" value="METALLOENDOPEPTIDASE OMA1"/>
    <property type="match status" value="1"/>
</dbReference>
<dbReference type="Pfam" id="PF01435">
    <property type="entry name" value="Peptidase_M48"/>
    <property type="match status" value="1"/>
</dbReference>
<sequence>MRRRALLGCAQCAALSTLLGPAASHAQASWLAPPRFERPDLASDEGGLWALMDREETRLRRSPFMLRDAGLQKYLQDMAGKLAGTHAPDVRVYPVRTPFFNASMAPNGMMQVWTGLLLRVDNEAQLAAVVGHEIGHYLQRHTLERLRDVKSRSAFGMFMSMFGLVGLVGQMAAIAGAFGFSRDQERQADHIGLALMRQAGYDTREAAKVWENLRLELAAVHGGDPSQRSPLFATHPGSAERSATLAELAAGDSGGYLGEDEHRRALAGFQAQMLDDELKRGQTNETLALLNRLIERQPERADLLYSRGEARRLRAADGDLELALADFERAVALGSEPAECHRALGYLHRSRDQAERAREAFVRYIDKAPAAPDAAMIKSLL</sequence>
<protein>
    <submittedName>
        <fullName evidence="10">M48 family metalloprotease</fullName>
        <ecNumber evidence="10">3.4.24.-</ecNumber>
    </submittedName>
</protein>
<dbReference type="InterPro" id="IPR001915">
    <property type="entry name" value="Peptidase_M48"/>
</dbReference>
<dbReference type="InterPro" id="IPR011990">
    <property type="entry name" value="TPR-like_helical_dom_sf"/>
</dbReference>
<keyword evidence="1 6" id="KW-0645">Protease</keyword>
<feature type="chain" id="PRO_5046088158" evidence="8">
    <location>
        <begin position="29"/>
        <end position="381"/>
    </location>
</feature>
<evidence type="ECO:0000256" key="3">
    <source>
        <dbReference type="ARBA" id="ARBA00022801"/>
    </source>
</evidence>
<feature type="transmembrane region" description="Helical" evidence="7">
    <location>
        <begin position="155"/>
        <end position="180"/>
    </location>
</feature>
<comment type="cofactor">
    <cofactor evidence="6">
        <name>Zn(2+)</name>
        <dbReference type="ChEBI" id="CHEBI:29105"/>
    </cofactor>
    <text evidence="6">Binds 1 zinc ion per subunit.</text>
</comment>
<reference evidence="10 11" key="1">
    <citation type="submission" date="2024-08" db="EMBL/GenBank/DDBJ databases">
        <authorList>
            <person name="Lu H."/>
        </authorList>
    </citation>
    <scope>NUCLEOTIDE SEQUENCE [LARGE SCALE GENOMIC DNA]</scope>
    <source>
        <strain evidence="10 11">LYH14W</strain>
    </source>
</reference>
<comment type="similarity">
    <text evidence="6">Belongs to the peptidase M48 family.</text>
</comment>
<keyword evidence="5 6" id="KW-0482">Metalloprotease</keyword>
<keyword evidence="8" id="KW-0732">Signal</keyword>